<dbReference type="EMBL" id="FMAE01000003">
    <property type="protein sequence ID" value="SCB25900.1"/>
    <property type="molecule type" value="Genomic_DNA"/>
</dbReference>
<sequence length="145" mass="16664">MKTITVSSDVFAAIWKAHKEGDETEDAILRRIFKLPPAPAAVAHTGGRMGGFYDERSGTHFPEGMRIFRVYKGRKYEAIAERDRWFVPSTGNSYHSLNKLSQSVNPGGTENAWLNWRYTDEEGKDHFIDEMRKDPTRNILSRRSE</sequence>
<name>A0A1C3VDK3_9BRAD</name>
<dbReference type="AlphaFoldDB" id="A0A1C3VDK3"/>
<dbReference type="RefSeq" id="WP_141697586.1">
    <property type="nucleotide sequence ID" value="NZ_FMAE01000003.1"/>
</dbReference>
<accession>A0A1C3VDK3</accession>
<evidence type="ECO:0000313" key="1">
    <source>
        <dbReference type="EMBL" id="SCB25900.1"/>
    </source>
</evidence>
<proteinExistence type="predicted"/>
<reference evidence="1 2" key="1">
    <citation type="submission" date="2016-08" db="EMBL/GenBank/DDBJ databases">
        <authorList>
            <person name="Seilhamer J.J."/>
        </authorList>
    </citation>
    <scope>NUCLEOTIDE SEQUENCE [LARGE SCALE GENOMIC DNA]</scope>
    <source>
        <strain evidence="1 2">CCBAU 10071</strain>
    </source>
</reference>
<organism evidence="1 2">
    <name type="scientific">Bradyrhizobium yuanmingense</name>
    <dbReference type="NCBI Taxonomy" id="108015"/>
    <lineage>
        <taxon>Bacteria</taxon>
        <taxon>Pseudomonadati</taxon>
        <taxon>Pseudomonadota</taxon>
        <taxon>Alphaproteobacteria</taxon>
        <taxon>Hyphomicrobiales</taxon>
        <taxon>Nitrobacteraceae</taxon>
        <taxon>Bradyrhizobium</taxon>
    </lineage>
</organism>
<gene>
    <name evidence="1" type="ORF">GA0061099_1003662</name>
</gene>
<evidence type="ECO:0000313" key="2">
    <source>
        <dbReference type="Proteomes" id="UP000183174"/>
    </source>
</evidence>
<dbReference type="Proteomes" id="UP000183174">
    <property type="component" value="Unassembled WGS sequence"/>
</dbReference>
<protein>
    <submittedName>
        <fullName evidence="1">Uncharacterized protein</fullName>
    </submittedName>
</protein>